<keyword evidence="1" id="KW-0732">Signal</keyword>
<organism evidence="2 3">
    <name type="scientific">Clohesyomyces aquaticus</name>
    <dbReference type="NCBI Taxonomy" id="1231657"/>
    <lineage>
        <taxon>Eukaryota</taxon>
        <taxon>Fungi</taxon>
        <taxon>Dikarya</taxon>
        <taxon>Ascomycota</taxon>
        <taxon>Pezizomycotina</taxon>
        <taxon>Dothideomycetes</taxon>
        <taxon>Pleosporomycetidae</taxon>
        <taxon>Pleosporales</taxon>
        <taxon>Lindgomycetaceae</taxon>
        <taxon>Clohesyomyces</taxon>
    </lineage>
</organism>
<accession>A0A1Y1ZFE7</accession>
<name>A0A1Y1ZFE7_9PLEO</name>
<feature type="signal peptide" evidence="1">
    <location>
        <begin position="1"/>
        <end position="19"/>
    </location>
</feature>
<keyword evidence="3" id="KW-1185">Reference proteome</keyword>
<evidence type="ECO:0000256" key="1">
    <source>
        <dbReference type="SAM" id="SignalP"/>
    </source>
</evidence>
<dbReference type="Proteomes" id="UP000193144">
    <property type="component" value="Unassembled WGS sequence"/>
</dbReference>
<dbReference type="STRING" id="1231657.A0A1Y1ZFE7"/>
<evidence type="ECO:0008006" key="4">
    <source>
        <dbReference type="Google" id="ProtNLM"/>
    </source>
</evidence>
<dbReference type="Pfam" id="PF05630">
    <property type="entry name" value="NPP1"/>
    <property type="match status" value="1"/>
</dbReference>
<evidence type="ECO:0000313" key="3">
    <source>
        <dbReference type="Proteomes" id="UP000193144"/>
    </source>
</evidence>
<dbReference type="OrthoDB" id="10255963at2759"/>
<dbReference type="AlphaFoldDB" id="A0A1Y1ZFE7"/>
<sequence>MKFLLVLGILVYVIYDCVALPRPGDGPLDKAIVQRMMILGTRLPPLKLTSKPTTTEAPAVVETPQPASKLVLKSETQDSPIPDFPSRPDGVDEATFYGGNFAFFEEIVRRDGFTDWNPAVVHSPVFLFGRTGPETDPCYPMSAMNQDGTGMNPGTHVPWGPNPGENCNDPGDYHGDYSSGKPFPVYVSAGYCPQRHEWWIDYDSYFEHDGNSDAGHRHDWEGITIVFTPDPNYLEADWWMARGVIFHRHQFNDYYLWKDLMTVSGESDIRDESYGKLLKHPKAFIGLYSHATFRAKCDIGCGSLINAQAPVSLREYRSSDWYRLVTKEDLHLGAEIPAEWDYGEATSTPASNHRLQCSRVITPGFLNLGPAPGRNPGGGPCGHWKARGVNGTSEVDRMQVDC</sequence>
<dbReference type="InterPro" id="IPR008701">
    <property type="entry name" value="NPP1"/>
</dbReference>
<protein>
    <recommendedName>
        <fullName evidence="4">Necrosis inducing protein-domain-containing protein</fullName>
    </recommendedName>
</protein>
<reference evidence="2 3" key="1">
    <citation type="submission" date="2016-07" db="EMBL/GenBank/DDBJ databases">
        <title>Pervasive Adenine N6-methylation of Active Genes in Fungi.</title>
        <authorList>
            <consortium name="DOE Joint Genome Institute"/>
            <person name="Mondo S.J."/>
            <person name="Dannebaum R.O."/>
            <person name="Kuo R.C."/>
            <person name="Labutti K."/>
            <person name="Haridas S."/>
            <person name="Kuo A."/>
            <person name="Salamov A."/>
            <person name="Ahrendt S.R."/>
            <person name="Lipzen A."/>
            <person name="Sullivan W."/>
            <person name="Andreopoulos W.B."/>
            <person name="Clum A."/>
            <person name="Lindquist E."/>
            <person name="Daum C."/>
            <person name="Ramamoorthy G.K."/>
            <person name="Gryganskyi A."/>
            <person name="Culley D."/>
            <person name="Magnuson J.K."/>
            <person name="James T.Y."/>
            <person name="O'Malley M.A."/>
            <person name="Stajich J.E."/>
            <person name="Spatafora J.W."/>
            <person name="Visel A."/>
            <person name="Grigoriev I.V."/>
        </authorList>
    </citation>
    <scope>NUCLEOTIDE SEQUENCE [LARGE SCALE GENOMIC DNA]</scope>
    <source>
        <strain evidence="2 3">CBS 115471</strain>
    </source>
</reference>
<gene>
    <name evidence="2" type="ORF">BCR34DRAFT_665774</name>
</gene>
<dbReference type="EMBL" id="MCFA01000092">
    <property type="protein sequence ID" value="ORY08992.1"/>
    <property type="molecule type" value="Genomic_DNA"/>
</dbReference>
<evidence type="ECO:0000313" key="2">
    <source>
        <dbReference type="EMBL" id="ORY08992.1"/>
    </source>
</evidence>
<feature type="chain" id="PRO_5013005538" description="Necrosis inducing protein-domain-containing protein" evidence="1">
    <location>
        <begin position="20"/>
        <end position="402"/>
    </location>
</feature>
<comment type="caution">
    <text evidence="2">The sequence shown here is derived from an EMBL/GenBank/DDBJ whole genome shotgun (WGS) entry which is preliminary data.</text>
</comment>
<proteinExistence type="predicted"/>